<evidence type="ECO:0000313" key="3">
    <source>
        <dbReference type="Proteomes" id="UP000042958"/>
    </source>
</evidence>
<evidence type="ECO:0008006" key="4">
    <source>
        <dbReference type="Google" id="ProtNLM"/>
    </source>
</evidence>
<proteinExistence type="predicted"/>
<dbReference type="STRING" id="104259.A0A0F7VB84"/>
<dbReference type="Proteomes" id="UP000042958">
    <property type="component" value="Unassembled WGS sequence"/>
</dbReference>
<dbReference type="InterPro" id="IPR016181">
    <property type="entry name" value="Acyl_CoA_acyltransferase"/>
</dbReference>
<organism evidence="2 3">
    <name type="scientific">Penicillium brasilianum</name>
    <dbReference type="NCBI Taxonomy" id="104259"/>
    <lineage>
        <taxon>Eukaryota</taxon>
        <taxon>Fungi</taxon>
        <taxon>Dikarya</taxon>
        <taxon>Ascomycota</taxon>
        <taxon>Pezizomycotina</taxon>
        <taxon>Eurotiomycetes</taxon>
        <taxon>Eurotiomycetidae</taxon>
        <taxon>Eurotiales</taxon>
        <taxon>Aspergillaceae</taxon>
        <taxon>Penicillium</taxon>
    </lineage>
</organism>
<dbReference type="EMBL" id="CDHK01000003">
    <property type="protein sequence ID" value="CEO59174.1"/>
    <property type="molecule type" value="Genomic_DNA"/>
</dbReference>
<dbReference type="OrthoDB" id="4362007at2759"/>
<reference evidence="3" key="1">
    <citation type="journal article" date="2015" name="Genome Announc.">
        <title>Draft genome sequence of the fungus Penicillium brasilianum MG11.</title>
        <authorList>
            <person name="Horn F."/>
            <person name="Linde J."/>
            <person name="Mattern D.J."/>
            <person name="Walther G."/>
            <person name="Guthke R."/>
            <person name="Brakhage A.A."/>
            <person name="Valiante V."/>
        </authorList>
    </citation>
    <scope>NUCLEOTIDE SEQUENCE [LARGE SCALE GENOMIC DNA]</scope>
    <source>
        <strain evidence="3">MG11</strain>
    </source>
</reference>
<name>A0A0F7VB84_PENBI</name>
<protein>
    <recommendedName>
        <fullName evidence="4">N-acetyltransferase domain-containing protein</fullName>
    </recommendedName>
</protein>
<accession>A0A0F7VB84</accession>
<keyword evidence="3" id="KW-1185">Reference proteome</keyword>
<evidence type="ECO:0000256" key="1">
    <source>
        <dbReference type="SAM" id="MobiDB-lite"/>
    </source>
</evidence>
<gene>
    <name evidence="2" type="ORF">PMG11_03858</name>
</gene>
<sequence length="302" mass="35016">MSPCHEHDSAGYAHEATPPWAERHQAVQAMDLRLASVESGIRDLSFVRDSMELDQGPQESPSPSPPTRPYIRPAVLDDAEDIVQIINWHTSASHPHDPDLELLEAEHVCNFIETSHYRRLPFLVIVQPPDLSQISGVIPKSQVCGLAYIDVFDEIATEDSIGDLRVYVPPPMMRRSFGTVLVECILAICDEHYRRRCNIEWRPIGEVQLDVLRLRQLMCAISYPAQVEHNYAFTWHWLKTRFGFNDFGEIRQDRAKNGHEENIYCVQLLINAGRRWQQRQVQQQMQQEMQQQVQQQMQQRSH</sequence>
<dbReference type="Gene3D" id="3.40.630.30">
    <property type="match status" value="1"/>
</dbReference>
<feature type="region of interest" description="Disordered" evidence="1">
    <location>
        <begin position="49"/>
        <end position="70"/>
    </location>
</feature>
<dbReference type="SUPFAM" id="SSF55729">
    <property type="entry name" value="Acyl-CoA N-acyltransferases (Nat)"/>
    <property type="match status" value="1"/>
</dbReference>
<evidence type="ECO:0000313" key="2">
    <source>
        <dbReference type="EMBL" id="CEO59174.1"/>
    </source>
</evidence>
<dbReference type="AlphaFoldDB" id="A0A0F7VB84"/>